<dbReference type="GO" id="GO:0003254">
    <property type="term" value="P:regulation of membrane depolarization"/>
    <property type="evidence" value="ECO:0007669"/>
    <property type="project" value="TreeGrafter"/>
</dbReference>
<proteinExistence type="predicted"/>
<dbReference type="InterPro" id="IPR051413">
    <property type="entry name" value="K/Na_HCN_channel"/>
</dbReference>
<dbReference type="PANTHER" id="PTHR45689">
    <property type="entry name" value="I[[H]] CHANNEL, ISOFORM E"/>
    <property type="match status" value="1"/>
</dbReference>
<dbReference type="GO" id="GO:0035725">
    <property type="term" value="P:sodium ion transmembrane transport"/>
    <property type="evidence" value="ECO:0007669"/>
    <property type="project" value="TreeGrafter"/>
</dbReference>
<name>A0AAE3EJ60_9SPIR</name>
<protein>
    <submittedName>
        <fullName evidence="7">Ion transporter</fullName>
    </submittedName>
</protein>
<evidence type="ECO:0000256" key="3">
    <source>
        <dbReference type="ARBA" id="ARBA00022989"/>
    </source>
</evidence>
<dbReference type="SUPFAM" id="SSF81324">
    <property type="entry name" value="Voltage-gated potassium channels"/>
    <property type="match status" value="1"/>
</dbReference>
<dbReference type="InterPro" id="IPR005821">
    <property type="entry name" value="Ion_trans_dom"/>
</dbReference>
<comment type="caution">
    <text evidence="7">The sequence shown here is derived from an EMBL/GenBank/DDBJ whole genome shotgun (WGS) entry which is preliminary data.</text>
</comment>
<evidence type="ECO:0000256" key="1">
    <source>
        <dbReference type="ARBA" id="ARBA00004141"/>
    </source>
</evidence>
<feature type="transmembrane region" description="Helical" evidence="5">
    <location>
        <begin position="67"/>
        <end position="88"/>
    </location>
</feature>
<comment type="subcellular location">
    <subcellularLocation>
        <location evidence="1">Membrane</location>
        <topology evidence="1">Multi-pass membrane protein</topology>
    </subcellularLocation>
</comment>
<feature type="transmembrane region" description="Helical" evidence="5">
    <location>
        <begin position="195"/>
        <end position="223"/>
    </location>
</feature>
<gene>
    <name evidence="7" type="ORF">K7J14_13410</name>
</gene>
<feature type="domain" description="Ion transport" evidence="6">
    <location>
        <begin position="23"/>
        <end position="223"/>
    </location>
</feature>
<sequence>MTAILVFFINTFYRIVFDSFSVDAIYVGAVCVFIVDAALNFFTTVKIGHIKYESFAEIRGRYLKKDFYIDLFSAAPIEYVLLAAGAGIQPDSPAQTAMLALHALSLVKLCKVSRIFRELGETIPILPSVWRLIHFAYWLALTVHGIVIGWLLIGAGEAHRNAGDQYLRGLYWAITTVSTIEYGDYGPDHDSNIQVFYTLLVELFGVGMFSYVVANVSSLISNLDISRSNWQRKLEEINAYMISQNIRRIFRSG</sequence>
<keyword evidence="4 5" id="KW-0472">Membrane</keyword>
<evidence type="ECO:0000313" key="7">
    <source>
        <dbReference type="EMBL" id="MCD1655689.1"/>
    </source>
</evidence>
<feature type="transmembrane region" description="Helical" evidence="5">
    <location>
        <begin position="132"/>
        <end position="153"/>
    </location>
</feature>
<evidence type="ECO:0000259" key="6">
    <source>
        <dbReference type="Pfam" id="PF00520"/>
    </source>
</evidence>
<keyword evidence="2 5" id="KW-0812">Transmembrane</keyword>
<organism evidence="7 8">
    <name type="scientific">Teretinema zuelzerae</name>
    <dbReference type="NCBI Taxonomy" id="156"/>
    <lineage>
        <taxon>Bacteria</taxon>
        <taxon>Pseudomonadati</taxon>
        <taxon>Spirochaetota</taxon>
        <taxon>Spirochaetia</taxon>
        <taxon>Spirochaetales</taxon>
        <taxon>Treponemataceae</taxon>
        <taxon>Teretinema</taxon>
    </lineage>
</organism>
<reference evidence="7" key="1">
    <citation type="submission" date="2021-08" db="EMBL/GenBank/DDBJ databases">
        <title>Comparative analyses of Brucepasteria parasyntrophica and Teretinema zuelzerae.</title>
        <authorList>
            <person name="Song Y."/>
            <person name="Brune A."/>
        </authorList>
    </citation>
    <scope>NUCLEOTIDE SEQUENCE</scope>
    <source>
        <strain evidence="7">DSM 1903</strain>
    </source>
</reference>
<dbReference type="Proteomes" id="UP001198163">
    <property type="component" value="Unassembled WGS sequence"/>
</dbReference>
<dbReference type="Pfam" id="PF00520">
    <property type="entry name" value="Ion_trans"/>
    <property type="match status" value="1"/>
</dbReference>
<dbReference type="Gene3D" id="1.10.287.70">
    <property type="match status" value="1"/>
</dbReference>
<feature type="transmembrane region" description="Helical" evidence="5">
    <location>
        <begin position="24"/>
        <end position="47"/>
    </location>
</feature>
<evidence type="ECO:0000313" key="8">
    <source>
        <dbReference type="Proteomes" id="UP001198163"/>
    </source>
</evidence>
<dbReference type="GO" id="GO:0005249">
    <property type="term" value="F:voltage-gated potassium channel activity"/>
    <property type="evidence" value="ECO:0007669"/>
    <property type="project" value="TreeGrafter"/>
</dbReference>
<dbReference type="GO" id="GO:0098855">
    <property type="term" value="C:HCN channel complex"/>
    <property type="evidence" value="ECO:0007669"/>
    <property type="project" value="TreeGrafter"/>
</dbReference>
<keyword evidence="3 5" id="KW-1133">Transmembrane helix</keyword>
<evidence type="ECO:0000256" key="5">
    <source>
        <dbReference type="SAM" id="Phobius"/>
    </source>
</evidence>
<keyword evidence="8" id="KW-1185">Reference proteome</keyword>
<dbReference type="EMBL" id="JAINWA010000003">
    <property type="protein sequence ID" value="MCD1655689.1"/>
    <property type="molecule type" value="Genomic_DNA"/>
</dbReference>
<dbReference type="AlphaFoldDB" id="A0AAE3EJ60"/>
<evidence type="ECO:0000256" key="2">
    <source>
        <dbReference type="ARBA" id="ARBA00022692"/>
    </source>
</evidence>
<evidence type="ECO:0000256" key="4">
    <source>
        <dbReference type="ARBA" id="ARBA00023136"/>
    </source>
</evidence>
<accession>A0AAE3EJ60</accession>
<dbReference type="PANTHER" id="PTHR45689:SF5">
    <property type="entry name" value="I[[H]] CHANNEL, ISOFORM E"/>
    <property type="match status" value="1"/>
</dbReference>